<accession>A0A9Q8VC49</accession>
<proteinExistence type="predicted"/>
<dbReference type="AlphaFoldDB" id="A0A9Q8VC49"/>
<evidence type="ECO:0000256" key="1">
    <source>
        <dbReference type="SAM" id="Phobius"/>
    </source>
</evidence>
<evidence type="ECO:0000313" key="3">
    <source>
        <dbReference type="Proteomes" id="UP000829364"/>
    </source>
</evidence>
<gene>
    <name evidence="2" type="ORF">JDV02_007225</name>
</gene>
<keyword evidence="1" id="KW-1133">Transmembrane helix</keyword>
<dbReference type="KEGG" id="ptkz:JDV02_007225"/>
<dbReference type="Proteomes" id="UP000829364">
    <property type="component" value="Chromosome 6"/>
</dbReference>
<reference evidence="2" key="1">
    <citation type="submission" date="2021-11" db="EMBL/GenBank/DDBJ databases">
        <title>Purpureocillium_takamizusanense_genome.</title>
        <authorList>
            <person name="Nguyen N.-H."/>
        </authorList>
    </citation>
    <scope>NUCLEOTIDE SEQUENCE</scope>
    <source>
        <strain evidence="2">PT3</strain>
    </source>
</reference>
<keyword evidence="1" id="KW-0812">Transmembrane</keyword>
<evidence type="ECO:0000313" key="2">
    <source>
        <dbReference type="EMBL" id="UNI21215.1"/>
    </source>
</evidence>
<name>A0A9Q8VC49_9HYPO</name>
<protein>
    <submittedName>
        <fullName evidence="2">Uncharacterized protein</fullName>
    </submittedName>
</protein>
<sequence>MVSTTLPVISLAAAVGLLQMCPAPFITEAIWSGIAAGVVGGTLGAGATMCAKYCPSPKLRRHAASFNTLMARDYPPGVSQESIDQCTQQLNEQKDRGIQVFFTNVDDATVDIDHLPPACMNLVTVLSGNPAQAGGPVPIPMGSDKVQFRNLTPEDRQNLGHALGA</sequence>
<feature type="transmembrane region" description="Helical" evidence="1">
    <location>
        <begin position="30"/>
        <end position="51"/>
    </location>
</feature>
<dbReference type="GeneID" id="72069174"/>
<dbReference type="RefSeq" id="XP_047844696.1">
    <property type="nucleotide sequence ID" value="XM_047988698.1"/>
</dbReference>
<dbReference type="OrthoDB" id="4161406at2759"/>
<keyword evidence="3" id="KW-1185">Reference proteome</keyword>
<dbReference type="EMBL" id="CP086359">
    <property type="protein sequence ID" value="UNI21215.1"/>
    <property type="molecule type" value="Genomic_DNA"/>
</dbReference>
<organism evidence="2 3">
    <name type="scientific">Purpureocillium takamizusanense</name>
    <dbReference type="NCBI Taxonomy" id="2060973"/>
    <lineage>
        <taxon>Eukaryota</taxon>
        <taxon>Fungi</taxon>
        <taxon>Dikarya</taxon>
        <taxon>Ascomycota</taxon>
        <taxon>Pezizomycotina</taxon>
        <taxon>Sordariomycetes</taxon>
        <taxon>Hypocreomycetidae</taxon>
        <taxon>Hypocreales</taxon>
        <taxon>Ophiocordycipitaceae</taxon>
        <taxon>Purpureocillium</taxon>
    </lineage>
</organism>
<keyword evidence="1" id="KW-0472">Membrane</keyword>